<feature type="domain" description="Luciferase-like" evidence="5">
    <location>
        <begin position="5"/>
        <end position="269"/>
    </location>
</feature>
<keyword evidence="1" id="KW-0285">Flavoprotein</keyword>
<evidence type="ECO:0000256" key="4">
    <source>
        <dbReference type="ARBA" id="ARBA00023033"/>
    </source>
</evidence>
<keyword evidence="4" id="KW-0503">Monooxygenase</keyword>
<dbReference type="InterPro" id="IPR050172">
    <property type="entry name" value="SsuD_RutA_monooxygenase"/>
</dbReference>
<dbReference type="GO" id="GO:0008726">
    <property type="term" value="F:alkanesulfonate monooxygenase activity"/>
    <property type="evidence" value="ECO:0007669"/>
    <property type="project" value="TreeGrafter"/>
</dbReference>
<protein>
    <submittedName>
        <fullName evidence="6">Putative F420-dependent oxidoreductase</fullName>
    </submittedName>
</protein>
<dbReference type="Pfam" id="PF00296">
    <property type="entry name" value="Bac_luciferase"/>
    <property type="match status" value="1"/>
</dbReference>
<sequence length="293" mass="31751">MTARPFRFGVTMLAPAARAEWVDKCRKAEELGYDVLGVADHLGMPPPFPSLVLAAEVTERVRLCTYVLNAGFYNPALLAREVAGTDQFVGGRLELGIGAGYVRSEFESAGLPFPGGGARVGHLERTVTALRGMFAAEEHRPRPARPSGPPLMIAGQGDRVLRLAARHADVIGFSGTVAGNDVAPPVFAPAEVVAERTEFARAALGERAAEVEFNIIVFRVVPGRDRREALERLSADMPNLSMRQLEEVPTALAGTPEQMAEQLRAARERFGFSYLTVLEPSMTDFAPVIELLR</sequence>
<dbReference type="InterPro" id="IPR036661">
    <property type="entry name" value="Luciferase-like_sf"/>
</dbReference>
<dbReference type="Gene3D" id="3.20.20.30">
    <property type="entry name" value="Luciferase-like domain"/>
    <property type="match status" value="1"/>
</dbReference>
<organism evidence="6 7">
    <name type="scientific">Amycolatopsis cihanbeyliensis</name>
    <dbReference type="NCBI Taxonomy" id="1128664"/>
    <lineage>
        <taxon>Bacteria</taxon>
        <taxon>Bacillati</taxon>
        <taxon>Actinomycetota</taxon>
        <taxon>Actinomycetes</taxon>
        <taxon>Pseudonocardiales</taxon>
        <taxon>Pseudonocardiaceae</taxon>
        <taxon>Amycolatopsis</taxon>
    </lineage>
</organism>
<name>A0A542DL56_AMYCI</name>
<dbReference type="NCBIfam" id="TIGR03621">
    <property type="entry name" value="F420_MSMEG_2516"/>
    <property type="match status" value="1"/>
</dbReference>
<dbReference type="PANTHER" id="PTHR42847:SF4">
    <property type="entry name" value="ALKANESULFONATE MONOOXYGENASE-RELATED"/>
    <property type="match status" value="1"/>
</dbReference>
<evidence type="ECO:0000313" key="6">
    <source>
        <dbReference type="EMBL" id="TQJ03764.1"/>
    </source>
</evidence>
<dbReference type="OrthoDB" id="4288123at2"/>
<dbReference type="AlphaFoldDB" id="A0A542DL56"/>
<accession>A0A542DL56</accession>
<dbReference type="EMBL" id="VFML01000001">
    <property type="protein sequence ID" value="TQJ03764.1"/>
    <property type="molecule type" value="Genomic_DNA"/>
</dbReference>
<keyword evidence="2" id="KW-0288">FMN</keyword>
<dbReference type="GO" id="GO:0046306">
    <property type="term" value="P:alkanesulfonate catabolic process"/>
    <property type="evidence" value="ECO:0007669"/>
    <property type="project" value="TreeGrafter"/>
</dbReference>
<dbReference type="InterPro" id="IPR011251">
    <property type="entry name" value="Luciferase-like_dom"/>
</dbReference>
<keyword evidence="3" id="KW-0560">Oxidoreductase</keyword>
<evidence type="ECO:0000256" key="3">
    <source>
        <dbReference type="ARBA" id="ARBA00023002"/>
    </source>
</evidence>
<dbReference type="Proteomes" id="UP000320876">
    <property type="component" value="Unassembled WGS sequence"/>
</dbReference>
<keyword evidence="7" id="KW-1185">Reference proteome</keyword>
<evidence type="ECO:0000259" key="5">
    <source>
        <dbReference type="Pfam" id="PF00296"/>
    </source>
</evidence>
<gene>
    <name evidence="6" type="ORF">FB471_3532</name>
</gene>
<proteinExistence type="predicted"/>
<reference evidence="6 7" key="1">
    <citation type="submission" date="2019-06" db="EMBL/GenBank/DDBJ databases">
        <title>Sequencing the genomes of 1000 actinobacteria strains.</title>
        <authorList>
            <person name="Klenk H.-P."/>
        </authorList>
    </citation>
    <scope>NUCLEOTIDE SEQUENCE [LARGE SCALE GENOMIC DNA]</scope>
    <source>
        <strain evidence="6 7">DSM 45679</strain>
    </source>
</reference>
<evidence type="ECO:0000256" key="2">
    <source>
        <dbReference type="ARBA" id="ARBA00022643"/>
    </source>
</evidence>
<dbReference type="RefSeq" id="WP_141999536.1">
    <property type="nucleotide sequence ID" value="NZ_VFML01000001.1"/>
</dbReference>
<dbReference type="InterPro" id="IPR019923">
    <property type="entry name" value="Lucif-like_OxRdtase_MSMEG_2516"/>
</dbReference>
<evidence type="ECO:0000313" key="7">
    <source>
        <dbReference type="Proteomes" id="UP000320876"/>
    </source>
</evidence>
<dbReference type="SUPFAM" id="SSF51679">
    <property type="entry name" value="Bacterial luciferase-like"/>
    <property type="match status" value="1"/>
</dbReference>
<dbReference type="PANTHER" id="PTHR42847">
    <property type="entry name" value="ALKANESULFONATE MONOOXYGENASE"/>
    <property type="match status" value="1"/>
</dbReference>
<evidence type="ECO:0000256" key="1">
    <source>
        <dbReference type="ARBA" id="ARBA00022630"/>
    </source>
</evidence>
<comment type="caution">
    <text evidence="6">The sequence shown here is derived from an EMBL/GenBank/DDBJ whole genome shotgun (WGS) entry which is preliminary data.</text>
</comment>